<proteinExistence type="inferred from homology"/>
<dbReference type="SUPFAM" id="SSF48452">
    <property type="entry name" value="TPR-like"/>
    <property type="match status" value="1"/>
</dbReference>
<dbReference type="Proteomes" id="UP000243975">
    <property type="component" value="Unassembled WGS sequence"/>
</dbReference>
<evidence type="ECO:0000256" key="2">
    <source>
        <dbReference type="ARBA" id="ARBA00004572"/>
    </source>
</evidence>
<feature type="compositionally biased region" description="Polar residues" evidence="11">
    <location>
        <begin position="42"/>
        <end position="58"/>
    </location>
</feature>
<keyword evidence="14" id="KW-1185">Reference proteome</keyword>
<keyword evidence="9" id="KW-0496">Mitochondrion</keyword>
<keyword evidence="6" id="KW-1000">Mitochondrion outer membrane</keyword>
<keyword evidence="13" id="KW-0675">Receptor</keyword>
<dbReference type="Gene3D" id="1.25.40.10">
    <property type="entry name" value="Tetratricopeptide repeat domain"/>
    <property type="match status" value="1"/>
</dbReference>
<evidence type="ECO:0000256" key="7">
    <source>
        <dbReference type="ARBA" id="ARBA00022927"/>
    </source>
</evidence>
<evidence type="ECO:0000256" key="1">
    <source>
        <dbReference type="ARBA" id="ARBA00003450"/>
    </source>
</evidence>
<feature type="region of interest" description="Disordered" evidence="11">
    <location>
        <begin position="230"/>
        <end position="255"/>
    </location>
</feature>
<keyword evidence="8 12" id="KW-1133">Transmembrane helix</keyword>
<evidence type="ECO:0000256" key="11">
    <source>
        <dbReference type="SAM" id="MobiDB-lite"/>
    </source>
</evidence>
<keyword evidence="4" id="KW-0813">Transport</keyword>
<dbReference type="AlphaFoldDB" id="A0A103Y4K3"/>
<dbReference type="InterPro" id="IPR011990">
    <property type="entry name" value="TPR-like_helical_dom_sf"/>
</dbReference>
<feature type="transmembrane region" description="Helical" evidence="12">
    <location>
        <begin position="265"/>
        <end position="286"/>
    </location>
</feature>
<keyword evidence="7" id="KW-0653">Protein transport</keyword>
<evidence type="ECO:0000256" key="12">
    <source>
        <dbReference type="SAM" id="Phobius"/>
    </source>
</evidence>
<reference evidence="13 14" key="1">
    <citation type="journal article" date="2016" name="Sci. Rep.">
        <title>The genome sequence of the outbreeding globe artichoke constructed de novo incorporating a phase-aware low-pass sequencing strategy of F1 progeny.</title>
        <authorList>
            <person name="Scaglione D."/>
            <person name="Reyes-Chin-Wo S."/>
            <person name="Acquadro A."/>
            <person name="Froenicke L."/>
            <person name="Portis E."/>
            <person name="Beitel C."/>
            <person name="Tirone M."/>
            <person name="Mauro R."/>
            <person name="Lo Monaco A."/>
            <person name="Mauromicale G."/>
            <person name="Faccioli P."/>
            <person name="Cattivelli L."/>
            <person name="Rieseberg L."/>
            <person name="Michelmore R."/>
            <person name="Lanteri S."/>
        </authorList>
    </citation>
    <scope>NUCLEOTIDE SEQUENCE [LARGE SCALE GENOMIC DNA]</scope>
    <source>
        <strain evidence="13">2C</strain>
    </source>
</reference>
<sequence length="292" mass="32041">MEVGDGDERCRSVMVASRVRRRRVVSHQEEDDEDKSESHSSACQLPQLNSSISGSSTGKPLLLSPSTGDDVLTSPKPTGKRRIQPGDMDMQSDFDRLLFFEHARRSAEVTFAKNPLDTENLTRWGGALLELSTFQSVQESKTMIKDAISKLDEALSIDPKRHDTLWCMGNAQTSYAFLTPDKGEAKGYFDSAYTYFQQAVDEDPGNELYRKSLEVAIKAPELHSELHKQGLSQQAMGPGSGGGPSTSSSVRGPKAQKSSDLKYDIFGWVILAVTIVAWVGFAKANVPSPPPR</sequence>
<dbReference type="Gramene" id="KVI02404">
    <property type="protein sequence ID" value="KVI02404"/>
    <property type="gene ID" value="Ccrd_019307"/>
</dbReference>
<gene>
    <name evidence="13" type="ORF">Ccrd_019307</name>
</gene>
<evidence type="ECO:0000313" key="14">
    <source>
        <dbReference type="Proteomes" id="UP000243975"/>
    </source>
</evidence>
<dbReference type="InterPro" id="IPR010547">
    <property type="entry name" value="TOM20_imprt_rcpt"/>
</dbReference>
<keyword evidence="5 12" id="KW-0812">Transmembrane</keyword>
<comment type="similarity">
    <text evidence="3">Belongs to the Tom20 family.</text>
</comment>
<feature type="compositionally biased region" description="Basic and acidic residues" evidence="11">
    <location>
        <begin position="1"/>
        <end position="11"/>
    </location>
</feature>
<dbReference type="Pfam" id="PF06552">
    <property type="entry name" value="TOM20_plant"/>
    <property type="match status" value="1"/>
</dbReference>
<evidence type="ECO:0000313" key="13">
    <source>
        <dbReference type="EMBL" id="KVI02404.1"/>
    </source>
</evidence>
<evidence type="ECO:0000256" key="3">
    <source>
        <dbReference type="ARBA" id="ARBA00005792"/>
    </source>
</evidence>
<dbReference type="EMBL" id="LEKV01002653">
    <property type="protein sequence ID" value="KVI02404.1"/>
    <property type="molecule type" value="Genomic_DNA"/>
</dbReference>
<evidence type="ECO:0000256" key="4">
    <source>
        <dbReference type="ARBA" id="ARBA00022448"/>
    </source>
</evidence>
<evidence type="ECO:0000256" key="10">
    <source>
        <dbReference type="ARBA" id="ARBA00023136"/>
    </source>
</evidence>
<dbReference type="GO" id="GO:0005742">
    <property type="term" value="C:mitochondrial outer membrane translocase complex"/>
    <property type="evidence" value="ECO:0007669"/>
    <property type="project" value="InterPro"/>
</dbReference>
<protein>
    <submittedName>
        <fullName evidence="13">Plant specific mitochondrial import receptor subunit TOM20</fullName>
    </submittedName>
</protein>
<comment type="subcellular location">
    <subcellularLocation>
        <location evidence="2">Mitochondrion outer membrane</location>
        <topology evidence="2">Single-pass membrane protein</topology>
    </subcellularLocation>
</comment>
<keyword evidence="10 12" id="KW-0472">Membrane</keyword>
<dbReference type="OMA" id="NINDSKM"/>
<dbReference type="PANTHER" id="PTHR32409">
    <property type="entry name" value="MITOCHONDRIAL IMPORT RECEPTOR SUBUNIT TOM20-1-RELATED"/>
    <property type="match status" value="1"/>
</dbReference>
<evidence type="ECO:0000256" key="5">
    <source>
        <dbReference type="ARBA" id="ARBA00022692"/>
    </source>
</evidence>
<name>A0A103Y4K3_CYNCS</name>
<evidence type="ECO:0000256" key="9">
    <source>
        <dbReference type="ARBA" id="ARBA00023128"/>
    </source>
</evidence>
<dbReference type="PANTHER" id="PTHR32409:SF16">
    <property type="entry name" value="PLANT SPECIFIC MITOCHONDRIAL IMPORT RECEPTOR SUBUNIT TOM20"/>
    <property type="match status" value="1"/>
</dbReference>
<dbReference type="GO" id="GO:0015031">
    <property type="term" value="P:protein transport"/>
    <property type="evidence" value="ECO:0007669"/>
    <property type="project" value="UniProtKB-KW"/>
</dbReference>
<comment type="caution">
    <text evidence="13">The sequence shown here is derived from an EMBL/GenBank/DDBJ whole genome shotgun (WGS) entry which is preliminary data.</text>
</comment>
<comment type="function">
    <text evidence="1">Central component of the receptor complex responsible for the recognition and translocation of cytosolically synthesized mitochondrial preproteins. Together with TOM22 functions as the transit peptide receptor at the surface of the mitochondrion outer membrane and facilitates the movement of preproteins into the translocation pore.</text>
</comment>
<organism evidence="13 14">
    <name type="scientific">Cynara cardunculus var. scolymus</name>
    <name type="common">Globe artichoke</name>
    <name type="synonym">Cynara scolymus</name>
    <dbReference type="NCBI Taxonomy" id="59895"/>
    <lineage>
        <taxon>Eukaryota</taxon>
        <taxon>Viridiplantae</taxon>
        <taxon>Streptophyta</taxon>
        <taxon>Embryophyta</taxon>
        <taxon>Tracheophyta</taxon>
        <taxon>Spermatophyta</taxon>
        <taxon>Magnoliopsida</taxon>
        <taxon>eudicotyledons</taxon>
        <taxon>Gunneridae</taxon>
        <taxon>Pentapetalae</taxon>
        <taxon>asterids</taxon>
        <taxon>campanulids</taxon>
        <taxon>Asterales</taxon>
        <taxon>Asteraceae</taxon>
        <taxon>Carduoideae</taxon>
        <taxon>Cardueae</taxon>
        <taxon>Carduinae</taxon>
        <taxon>Cynara</taxon>
    </lineage>
</organism>
<evidence type="ECO:0000256" key="8">
    <source>
        <dbReference type="ARBA" id="ARBA00022989"/>
    </source>
</evidence>
<dbReference type="GO" id="GO:0045040">
    <property type="term" value="P:protein insertion into mitochondrial outer membrane"/>
    <property type="evidence" value="ECO:0007669"/>
    <property type="project" value="InterPro"/>
</dbReference>
<evidence type="ECO:0000256" key="6">
    <source>
        <dbReference type="ARBA" id="ARBA00022787"/>
    </source>
</evidence>
<accession>A0A103Y4K3</accession>
<feature type="region of interest" description="Disordered" evidence="11">
    <location>
        <begin position="1"/>
        <end position="87"/>
    </location>
</feature>
<dbReference type="STRING" id="59895.A0A103Y4K3"/>